<dbReference type="SMART" id="SM00066">
    <property type="entry name" value="GAL4"/>
    <property type="match status" value="1"/>
</dbReference>
<evidence type="ECO:0000256" key="4">
    <source>
        <dbReference type="ARBA" id="ARBA00023125"/>
    </source>
</evidence>
<dbReference type="PANTHER" id="PTHR47540">
    <property type="entry name" value="THIAMINE REPRESSIBLE GENES REGULATORY PROTEIN THI5"/>
    <property type="match status" value="1"/>
</dbReference>
<feature type="domain" description="Zn(2)-C6 fungal-type" evidence="7">
    <location>
        <begin position="11"/>
        <end position="40"/>
    </location>
</feature>
<evidence type="ECO:0000256" key="1">
    <source>
        <dbReference type="ARBA" id="ARBA00004123"/>
    </source>
</evidence>
<dbReference type="SUPFAM" id="SSF57701">
    <property type="entry name" value="Zn2/Cys6 DNA-binding domain"/>
    <property type="match status" value="1"/>
</dbReference>
<dbReference type="OrthoDB" id="3172332at2759"/>
<reference evidence="8" key="1">
    <citation type="submission" date="2019-07" db="EMBL/GenBank/DDBJ databases">
        <title>Hyphodiscus hymeniophilus genome sequencing and assembly.</title>
        <authorList>
            <person name="Kramer G."/>
            <person name="Nodwell J."/>
        </authorList>
    </citation>
    <scope>NUCLEOTIDE SEQUENCE</scope>
    <source>
        <strain evidence="8">ATCC 34498</strain>
    </source>
</reference>
<dbReference type="GO" id="GO:0000981">
    <property type="term" value="F:DNA-binding transcription factor activity, RNA polymerase II-specific"/>
    <property type="evidence" value="ECO:0007669"/>
    <property type="project" value="InterPro"/>
</dbReference>
<dbReference type="PROSITE" id="PS50048">
    <property type="entry name" value="ZN2_CY6_FUNGAL_2"/>
    <property type="match status" value="1"/>
</dbReference>
<proteinExistence type="predicted"/>
<dbReference type="SMART" id="SM00906">
    <property type="entry name" value="Fungal_trans"/>
    <property type="match status" value="1"/>
</dbReference>
<dbReference type="Pfam" id="PF04082">
    <property type="entry name" value="Fungal_trans"/>
    <property type="match status" value="1"/>
</dbReference>
<evidence type="ECO:0000256" key="3">
    <source>
        <dbReference type="ARBA" id="ARBA00023015"/>
    </source>
</evidence>
<keyword evidence="4" id="KW-0238">DNA-binding</keyword>
<evidence type="ECO:0000259" key="7">
    <source>
        <dbReference type="PROSITE" id="PS50048"/>
    </source>
</evidence>
<accession>A0A9P6VS37</accession>
<evidence type="ECO:0000313" key="8">
    <source>
        <dbReference type="EMBL" id="KAG0652582.1"/>
    </source>
</evidence>
<dbReference type="GO" id="GO:0045944">
    <property type="term" value="P:positive regulation of transcription by RNA polymerase II"/>
    <property type="evidence" value="ECO:0007669"/>
    <property type="project" value="TreeGrafter"/>
</dbReference>
<dbReference type="CDD" id="cd12148">
    <property type="entry name" value="fungal_TF_MHR"/>
    <property type="match status" value="1"/>
</dbReference>
<dbReference type="GO" id="GO:0043565">
    <property type="term" value="F:sequence-specific DNA binding"/>
    <property type="evidence" value="ECO:0007669"/>
    <property type="project" value="TreeGrafter"/>
</dbReference>
<name>A0A9P6VS37_9HELO</name>
<dbReference type="AlphaFoldDB" id="A0A9P6VS37"/>
<dbReference type="Pfam" id="PF00172">
    <property type="entry name" value="Zn_clus"/>
    <property type="match status" value="1"/>
</dbReference>
<dbReference type="EMBL" id="VNKQ01000002">
    <property type="protein sequence ID" value="KAG0652582.1"/>
    <property type="molecule type" value="Genomic_DNA"/>
</dbReference>
<dbReference type="Proteomes" id="UP000785200">
    <property type="component" value="Unassembled WGS sequence"/>
</dbReference>
<comment type="caution">
    <text evidence="8">The sequence shown here is derived from an EMBL/GenBank/DDBJ whole genome shotgun (WGS) entry which is preliminary data.</text>
</comment>
<keyword evidence="2" id="KW-0479">Metal-binding</keyword>
<dbReference type="InterPro" id="IPR007219">
    <property type="entry name" value="XnlR_reg_dom"/>
</dbReference>
<dbReference type="InterPro" id="IPR036864">
    <property type="entry name" value="Zn2-C6_fun-type_DNA-bd_sf"/>
</dbReference>
<protein>
    <submittedName>
        <fullName evidence="8">Transcriptional regulatory</fullName>
    </submittedName>
</protein>
<dbReference type="InterPro" id="IPR051711">
    <property type="entry name" value="Stress_Response_Reg"/>
</dbReference>
<keyword evidence="5" id="KW-0804">Transcription</keyword>
<evidence type="ECO:0000256" key="6">
    <source>
        <dbReference type="ARBA" id="ARBA00023242"/>
    </source>
</evidence>
<keyword evidence="9" id="KW-1185">Reference proteome</keyword>
<keyword evidence="3" id="KW-0805">Transcription regulation</keyword>
<dbReference type="GO" id="GO:0006351">
    <property type="term" value="P:DNA-templated transcription"/>
    <property type="evidence" value="ECO:0007669"/>
    <property type="project" value="InterPro"/>
</dbReference>
<organism evidence="8 9">
    <name type="scientific">Hyphodiscus hymeniophilus</name>
    <dbReference type="NCBI Taxonomy" id="353542"/>
    <lineage>
        <taxon>Eukaryota</taxon>
        <taxon>Fungi</taxon>
        <taxon>Dikarya</taxon>
        <taxon>Ascomycota</taxon>
        <taxon>Pezizomycotina</taxon>
        <taxon>Leotiomycetes</taxon>
        <taxon>Helotiales</taxon>
        <taxon>Hyphodiscaceae</taxon>
        <taxon>Hyphodiscus</taxon>
    </lineage>
</organism>
<dbReference type="GO" id="GO:0008270">
    <property type="term" value="F:zinc ion binding"/>
    <property type="evidence" value="ECO:0007669"/>
    <property type="project" value="InterPro"/>
</dbReference>
<evidence type="ECO:0000256" key="5">
    <source>
        <dbReference type="ARBA" id="ARBA00023163"/>
    </source>
</evidence>
<dbReference type="Gene3D" id="4.10.240.10">
    <property type="entry name" value="Zn(2)-C6 fungal-type DNA-binding domain"/>
    <property type="match status" value="1"/>
</dbReference>
<dbReference type="PROSITE" id="PS00463">
    <property type="entry name" value="ZN2_CY6_FUNGAL_1"/>
    <property type="match status" value="1"/>
</dbReference>
<dbReference type="GO" id="GO:0005634">
    <property type="term" value="C:nucleus"/>
    <property type="evidence" value="ECO:0007669"/>
    <property type="project" value="UniProtKB-SubCell"/>
</dbReference>
<comment type="subcellular location">
    <subcellularLocation>
        <location evidence="1">Nucleus</location>
    </subcellularLocation>
</comment>
<keyword evidence="6" id="KW-0539">Nucleus</keyword>
<dbReference type="PANTHER" id="PTHR47540:SF2">
    <property type="entry name" value="ZN(II)2CYS6 TRANSCRIPTION FACTOR (EUROFUNG)"/>
    <property type="match status" value="1"/>
</dbReference>
<sequence length="1027" mass="115828">MGGKRVKATRACDRCKKKKSKCSGEQPCDRCNNDENDCAYTSEYTRGREPIILTRIIPQAIENHETTHNEENNNEVVSLLLLSDVPRSPRIYNSHHAELDSEAFNSSSGRSIFDRTQNGLRAKDSKHQELPISMFGDPPLPAFDGSFLLLPSAETARGMMDKYFDDIAATVLFLHRPTVDMWMESYTTNILSSGNWQRGIRAIILMIFAIAHGYVDSEPGYQDSSMRYFLSADYQLQHEMGQIRLTSIQARLMQCMYLLSRSRINQCWSTFGVVVNMITALGLNRKHAYAVGKDRNVVYMECQKRAFWSAYTLDKYLSNCLGRPQMLHDEDIDQDLPLSVSDGDLQLASIAPGGGKVGLGMQAALFQIKLSVIIGKILKDLYGIRKLECKTRLALTDKHERLLEQWRQGVAASFGFDFPHEPPPASTDSIVRNQNAALMLTRHHVIILLFRPFFLDTHSEIPPERVRIQDHVQRCLDTCMSIIEIVNRLYEKDPAFRARWVYPPLAAQDGGGGRFILYTTWVYIEHKVSASANEYEYTSLCFGAVCDRFSAKVGGHLPNLQAKPDVQIPPSISAARFESEQELHFFQSFRKETASQIAGPLKSLLWGRLVPQTSESTPFVRHAMIAIAAMSQISREAGNSQAALGYISLKGIRDATTRNQQDLRTSLIACLLVFCFEILQGSERSARALAFSGLTLFHHSRGIDMTSPTLYKSPSLLEDELLSAFVSLDIQVLFFLDDRPLGVHQQIIEESTEALNNMQSRFATREEANRFWQIMLQRSLHVKAKTESDQIAWLGAPRGASLCTPDFPTGQLHFSQLKEHSAEIRRECQLCIGEIHRWTKAASQVLERITRTDHNWTVIASLLQIHAKTSLIVLADMTFTDETSFDVFLPYLRAITNLSSGIHQQLVESSRKSGVHHVDLGILPALNLVATRCRDKAVRARAIDLLYSIPYREGIWDSIAIASVGDWLRSIEFGANGGDETHIPEYHRVVSASTNLDLFTRTATFYCTQRTGSKETDMVNHEEILSW</sequence>
<evidence type="ECO:0000256" key="2">
    <source>
        <dbReference type="ARBA" id="ARBA00022723"/>
    </source>
</evidence>
<evidence type="ECO:0000313" key="9">
    <source>
        <dbReference type="Proteomes" id="UP000785200"/>
    </source>
</evidence>
<gene>
    <name evidence="8" type="ORF">D0Z07_0448</name>
</gene>
<dbReference type="InterPro" id="IPR001138">
    <property type="entry name" value="Zn2Cys6_DnaBD"/>
</dbReference>